<dbReference type="GO" id="GO:0051015">
    <property type="term" value="F:actin filament binding"/>
    <property type="evidence" value="ECO:0007669"/>
    <property type="project" value="InterPro"/>
</dbReference>
<dbReference type="InterPro" id="IPR013783">
    <property type="entry name" value="Ig-like_fold"/>
</dbReference>
<accession>A0A6I9NQ08</accession>
<dbReference type="InterPro" id="IPR044801">
    <property type="entry name" value="Filamin"/>
</dbReference>
<protein>
    <submittedName>
        <fullName evidence="5">Filamin-C-like</fullName>
    </submittedName>
</protein>
<dbReference type="PANTHER" id="PTHR38537:SF8">
    <property type="entry name" value="FILAMIN-A"/>
    <property type="match status" value="1"/>
</dbReference>
<evidence type="ECO:0000313" key="5">
    <source>
        <dbReference type="RefSeq" id="XP_010776830.1"/>
    </source>
</evidence>
<evidence type="ECO:0000313" key="4">
    <source>
        <dbReference type="Proteomes" id="UP000504611"/>
    </source>
</evidence>
<dbReference type="SUPFAM" id="SSF81296">
    <property type="entry name" value="E set domains"/>
    <property type="match status" value="2"/>
</dbReference>
<evidence type="ECO:0000256" key="3">
    <source>
        <dbReference type="PROSITE-ProRule" id="PRU00087"/>
    </source>
</evidence>
<dbReference type="PROSITE" id="PS50194">
    <property type="entry name" value="FILAMIN_REPEAT"/>
    <property type="match status" value="2"/>
</dbReference>
<dbReference type="Pfam" id="PF00630">
    <property type="entry name" value="Filamin"/>
    <property type="match status" value="2"/>
</dbReference>
<dbReference type="GO" id="GO:0030036">
    <property type="term" value="P:actin cytoskeleton organization"/>
    <property type="evidence" value="ECO:0007669"/>
    <property type="project" value="InterPro"/>
</dbReference>
<dbReference type="OrthoDB" id="8765663at2759"/>
<sequence length="210" mass="22823">LERGKVNEDGSFTVDCSKAGEAELTIEILSDSGAKAEVRVQNNGDGTYSITYTPQSPGMYTITIKYGGHAVPEFPARLQVEPSVDASGVKVHGPGVEPRGVLREVTTHFTVDARAHIKSGGSHVKVSISNQSGSSTDAYLTDRGDGCYRAEYTPYEDGEDGFSFFLFLVLLLEVFPQQHIINESLIAVWLSRKDSCFPRRKGICVFKGLG</sequence>
<comment type="similarity">
    <text evidence="1">Belongs to the filamin family.</text>
</comment>
<organism evidence="4 5">
    <name type="scientific">Notothenia coriiceps</name>
    <name type="common">black rockcod</name>
    <dbReference type="NCBI Taxonomy" id="8208"/>
    <lineage>
        <taxon>Eukaryota</taxon>
        <taxon>Metazoa</taxon>
        <taxon>Chordata</taxon>
        <taxon>Craniata</taxon>
        <taxon>Vertebrata</taxon>
        <taxon>Euteleostomi</taxon>
        <taxon>Actinopterygii</taxon>
        <taxon>Neopterygii</taxon>
        <taxon>Teleostei</taxon>
        <taxon>Neoteleostei</taxon>
        <taxon>Acanthomorphata</taxon>
        <taxon>Eupercaria</taxon>
        <taxon>Perciformes</taxon>
        <taxon>Notothenioidei</taxon>
        <taxon>Nototheniidae</taxon>
        <taxon>Notothenia</taxon>
    </lineage>
</organism>
<dbReference type="SMART" id="SM00557">
    <property type="entry name" value="IG_FLMN"/>
    <property type="match status" value="2"/>
</dbReference>
<name>A0A6I9NQ08_9TELE</name>
<keyword evidence="2" id="KW-0677">Repeat</keyword>
<dbReference type="FunFam" id="2.60.40.10:FF:000168">
    <property type="entry name" value="filamin-C isoform X2"/>
    <property type="match status" value="1"/>
</dbReference>
<evidence type="ECO:0000256" key="2">
    <source>
        <dbReference type="ARBA" id="ARBA00022737"/>
    </source>
</evidence>
<dbReference type="Gene3D" id="2.60.40.10">
    <property type="entry name" value="Immunoglobulins"/>
    <property type="match status" value="2"/>
</dbReference>
<feature type="repeat" description="Filamin" evidence="3">
    <location>
        <begin position="81"/>
        <end position="159"/>
    </location>
</feature>
<dbReference type="Proteomes" id="UP000504611">
    <property type="component" value="Unplaced"/>
</dbReference>
<dbReference type="RefSeq" id="XP_010776830.1">
    <property type="nucleotide sequence ID" value="XM_010778528.1"/>
</dbReference>
<evidence type="ECO:0000256" key="1">
    <source>
        <dbReference type="ARBA" id="ARBA00009238"/>
    </source>
</evidence>
<keyword evidence="4" id="KW-1185">Reference proteome</keyword>
<reference evidence="5" key="1">
    <citation type="submission" date="2025-08" db="UniProtKB">
        <authorList>
            <consortium name="RefSeq"/>
        </authorList>
    </citation>
    <scope>IDENTIFICATION</scope>
    <source>
        <tissue evidence="5">Muscle</tissue>
    </source>
</reference>
<dbReference type="PANTHER" id="PTHR38537">
    <property type="entry name" value="JITTERBUG, ISOFORM N"/>
    <property type="match status" value="1"/>
</dbReference>
<dbReference type="InterPro" id="IPR017868">
    <property type="entry name" value="Filamin/ABP280_repeat-like"/>
</dbReference>
<dbReference type="InterPro" id="IPR014756">
    <property type="entry name" value="Ig_E-set"/>
</dbReference>
<feature type="non-terminal residue" evidence="5">
    <location>
        <position position="1"/>
    </location>
</feature>
<dbReference type="GeneID" id="104951801"/>
<dbReference type="GO" id="GO:0007399">
    <property type="term" value="P:nervous system development"/>
    <property type="evidence" value="ECO:0007669"/>
    <property type="project" value="UniProtKB-ARBA"/>
</dbReference>
<dbReference type="KEGG" id="ncc:104951801"/>
<gene>
    <name evidence="5" type="primary">LOC104951801</name>
</gene>
<feature type="repeat" description="Filamin" evidence="3">
    <location>
        <begin position="1"/>
        <end position="80"/>
    </location>
</feature>
<dbReference type="InterPro" id="IPR001298">
    <property type="entry name" value="Filamin/ABP280_rpt"/>
</dbReference>
<dbReference type="AlphaFoldDB" id="A0A6I9NQ08"/>
<proteinExistence type="inferred from homology"/>